<dbReference type="PANTHER" id="PTHR43875">
    <property type="entry name" value="MALTODEXTRIN IMPORT ATP-BINDING PROTEIN MSMX"/>
    <property type="match status" value="1"/>
</dbReference>
<evidence type="ECO:0000313" key="8">
    <source>
        <dbReference type="EMBL" id="QIB39359.1"/>
    </source>
</evidence>
<sequence length="390" mass="42360">MGKRFGNVEILRDVSLEVESGEFVTLLGPSGCGKSTLLRLIAGLDTPDTGEIRIGSVPLNGLAPKMRDVAMVFQSYALYPHMSVRQNIAIPLMMNRLSFLQRLPLIGRHIGGARAIWSGIDKDVQAVATQLELDAFLERRPSQLSGGQRQRVAVGRAMVRQPAVFLMDEPLSNLDARLRLQLRDEISELHRRTGITFIFVTHDQTEAMALSDRIAVMDEGRIVQFGSPDDIYRRPARLSVARFIGATPINILPVDVEERGDLVAAGVQLGLRAPSVGNGSYRLGVRPESIELVSAEGGGAHFALPVVRTERLGAEVILRLDGARLGSGPVRVQLRTETFNTQPKYSRSGDIAWLRITCADALLFDSLGVRIDAGIVDAGVAAGGSHAAFR</sequence>
<dbReference type="GO" id="GO:0140359">
    <property type="term" value="F:ABC-type transporter activity"/>
    <property type="evidence" value="ECO:0007669"/>
    <property type="project" value="UniProtKB-ARBA"/>
</dbReference>
<keyword evidence="4" id="KW-1003">Cell membrane</keyword>
<evidence type="ECO:0000256" key="6">
    <source>
        <dbReference type="ARBA" id="ARBA00022840"/>
    </source>
</evidence>
<dbReference type="InterPro" id="IPR003439">
    <property type="entry name" value="ABC_transporter-like_ATP-bd"/>
</dbReference>
<evidence type="ECO:0000256" key="5">
    <source>
        <dbReference type="ARBA" id="ARBA00022741"/>
    </source>
</evidence>
<name>A0A7L5BKG3_9HYPH</name>
<keyword evidence="9" id="KW-1185">Reference proteome</keyword>
<dbReference type="InterPro" id="IPR008995">
    <property type="entry name" value="Mo/tungstate-bd_C_term_dom"/>
</dbReference>
<dbReference type="Proteomes" id="UP000464865">
    <property type="component" value="Chromosome M15-11"/>
</dbReference>
<keyword evidence="6 8" id="KW-0067">ATP-binding</keyword>
<dbReference type="GO" id="GO:0016887">
    <property type="term" value="F:ATP hydrolysis activity"/>
    <property type="evidence" value="ECO:0007669"/>
    <property type="project" value="InterPro"/>
</dbReference>
<gene>
    <name evidence="8" type="ORF">G3A56_00995</name>
</gene>
<accession>A0A7L5BKG3</accession>
<dbReference type="EMBL" id="CP048632">
    <property type="protein sequence ID" value="QIB39359.1"/>
    <property type="molecule type" value="Genomic_DNA"/>
</dbReference>
<organism evidence="8 9">
    <name type="scientific">Rhizobium oryzihabitans</name>
    <dbReference type="NCBI Taxonomy" id="2267833"/>
    <lineage>
        <taxon>Bacteria</taxon>
        <taxon>Pseudomonadati</taxon>
        <taxon>Pseudomonadota</taxon>
        <taxon>Alphaproteobacteria</taxon>
        <taxon>Hyphomicrobiales</taxon>
        <taxon>Rhizobiaceae</taxon>
        <taxon>Rhizobium/Agrobacterium group</taxon>
        <taxon>Rhizobium</taxon>
    </lineage>
</organism>
<dbReference type="Gene3D" id="2.40.50.100">
    <property type="match status" value="1"/>
</dbReference>
<evidence type="ECO:0000256" key="1">
    <source>
        <dbReference type="ARBA" id="ARBA00004417"/>
    </source>
</evidence>
<comment type="similarity">
    <text evidence="2">Belongs to the ABC transporter superfamily.</text>
</comment>
<evidence type="ECO:0000259" key="7">
    <source>
        <dbReference type="PROSITE" id="PS50893"/>
    </source>
</evidence>
<proteinExistence type="inferred from homology"/>
<dbReference type="GO" id="GO:0055052">
    <property type="term" value="C:ATP-binding cassette (ABC) transporter complex, substrate-binding subunit-containing"/>
    <property type="evidence" value="ECO:0007669"/>
    <property type="project" value="TreeGrafter"/>
</dbReference>
<evidence type="ECO:0000256" key="3">
    <source>
        <dbReference type="ARBA" id="ARBA00022448"/>
    </source>
</evidence>
<dbReference type="FunFam" id="3.40.50.300:FF:000042">
    <property type="entry name" value="Maltose/maltodextrin ABC transporter, ATP-binding protein"/>
    <property type="match status" value="1"/>
</dbReference>
<dbReference type="InterPro" id="IPR017871">
    <property type="entry name" value="ABC_transporter-like_CS"/>
</dbReference>
<keyword evidence="5" id="KW-0547">Nucleotide-binding</keyword>
<dbReference type="PROSITE" id="PS50893">
    <property type="entry name" value="ABC_TRANSPORTER_2"/>
    <property type="match status" value="1"/>
</dbReference>
<dbReference type="InterPro" id="IPR047641">
    <property type="entry name" value="ABC_transpr_MalK/UgpC-like"/>
</dbReference>
<dbReference type="SUPFAM" id="SSF52540">
    <property type="entry name" value="P-loop containing nucleoside triphosphate hydrolases"/>
    <property type="match status" value="1"/>
</dbReference>
<dbReference type="InterPro" id="IPR003593">
    <property type="entry name" value="AAA+_ATPase"/>
</dbReference>
<dbReference type="GO" id="GO:0005524">
    <property type="term" value="F:ATP binding"/>
    <property type="evidence" value="ECO:0007669"/>
    <property type="project" value="UniProtKB-KW"/>
</dbReference>
<reference evidence="8 9" key="1">
    <citation type="submission" date="2020-02" db="EMBL/GenBank/DDBJ databases">
        <title>Plant-Promoting Endophytic Bacterium Rhizobium oryzihabitans sp. nov., Isolated from the Root of Rice.</title>
        <authorList>
            <person name="zhao J."/>
            <person name="Zhang G."/>
        </authorList>
    </citation>
    <scope>NUCLEOTIDE SEQUENCE [LARGE SCALE GENOMIC DNA]</scope>
    <source>
        <strain evidence="8 9">M15</strain>
    </source>
</reference>
<feature type="domain" description="ABC transporter" evidence="7">
    <location>
        <begin position="1"/>
        <end position="244"/>
    </location>
</feature>
<dbReference type="SMART" id="SM00382">
    <property type="entry name" value="AAA"/>
    <property type="match status" value="1"/>
</dbReference>
<evidence type="ECO:0000256" key="2">
    <source>
        <dbReference type="ARBA" id="ARBA00005417"/>
    </source>
</evidence>
<evidence type="ECO:0000313" key="9">
    <source>
        <dbReference type="Proteomes" id="UP000464865"/>
    </source>
</evidence>
<keyword evidence="4" id="KW-0997">Cell inner membrane</keyword>
<dbReference type="PANTHER" id="PTHR43875:SF14">
    <property type="entry name" value="ABC TRANSPORTER ATP-BINDING PROTEIN"/>
    <property type="match status" value="1"/>
</dbReference>
<dbReference type="Gene3D" id="3.40.50.300">
    <property type="entry name" value="P-loop containing nucleotide triphosphate hydrolases"/>
    <property type="match status" value="1"/>
</dbReference>
<dbReference type="SUPFAM" id="SSF50331">
    <property type="entry name" value="MOP-like"/>
    <property type="match status" value="1"/>
</dbReference>
<keyword evidence="4" id="KW-0472">Membrane</keyword>
<evidence type="ECO:0000256" key="4">
    <source>
        <dbReference type="ARBA" id="ARBA00022519"/>
    </source>
</evidence>
<keyword evidence="3" id="KW-0813">Transport</keyword>
<dbReference type="AlphaFoldDB" id="A0A7L5BKG3"/>
<dbReference type="KEGG" id="roy:G3A56_00995"/>
<dbReference type="PROSITE" id="PS00211">
    <property type="entry name" value="ABC_TRANSPORTER_1"/>
    <property type="match status" value="1"/>
</dbReference>
<dbReference type="Pfam" id="PF00005">
    <property type="entry name" value="ABC_tran"/>
    <property type="match status" value="1"/>
</dbReference>
<dbReference type="InterPro" id="IPR027417">
    <property type="entry name" value="P-loop_NTPase"/>
</dbReference>
<comment type="subcellular location">
    <subcellularLocation>
        <location evidence="1">Cell inner membrane</location>
        <topology evidence="1">Peripheral membrane protein</topology>
    </subcellularLocation>
</comment>
<protein>
    <submittedName>
        <fullName evidence="8">ABC transporter ATP-binding protein</fullName>
    </submittedName>
</protein>